<evidence type="ECO:0000256" key="10">
    <source>
        <dbReference type="HAMAP-Rule" id="MF_01318"/>
    </source>
</evidence>
<keyword evidence="2 10" id="KW-0678">Repressor</keyword>
<keyword evidence="7 10" id="KW-0689">Ribosomal protein</keyword>
<dbReference type="SUPFAM" id="SSF56808">
    <property type="entry name" value="Ribosomal protein L1"/>
    <property type="match status" value="1"/>
</dbReference>
<organism evidence="12 13">
    <name type="scientific">Balnearium lithotrophicum</name>
    <dbReference type="NCBI Taxonomy" id="223788"/>
    <lineage>
        <taxon>Bacteria</taxon>
        <taxon>Pseudomonadati</taxon>
        <taxon>Aquificota</taxon>
        <taxon>Aquificia</taxon>
        <taxon>Desulfurobacteriales</taxon>
        <taxon>Desulfurobacteriaceae</taxon>
        <taxon>Balnearium</taxon>
    </lineage>
</organism>
<sequence length="240" mass="25934">MPKHGKKYMNALALIDRNKQYPLREAISLVKKMADVTKRNFDQTVEMAVRLGVDPRYQDQMVRGSVVLPHGLGKERVVAVIAQGEKLNEAKEAGADFVGGDDLIQKIQQGWLDFDVLIATPDMMGKVGRLGRILGPRGLMPNPKTGTVTFDVAKAVKEAKSGKVDFKVEKAGIVHVPVGKVSFNEDKLFENTVALLKAILAAKPSGAKGQYVRSITVAATMDPGVKVDVNDAINAAQSAE</sequence>
<evidence type="ECO:0000256" key="11">
    <source>
        <dbReference type="RuleBase" id="RU000659"/>
    </source>
</evidence>
<dbReference type="PIRSF" id="PIRSF002155">
    <property type="entry name" value="Ribosomal_L1"/>
    <property type="match status" value="1"/>
</dbReference>
<dbReference type="InterPro" id="IPR023673">
    <property type="entry name" value="Ribosomal_uL1_CS"/>
</dbReference>
<dbReference type="FunFam" id="3.40.50.790:FF:000001">
    <property type="entry name" value="50S ribosomal protein L1"/>
    <property type="match status" value="1"/>
</dbReference>
<dbReference type="InterPro" id="IPR002143">
    <property type="entry name" value="Ribosomal_uL1"/>
</dbReference>
<dbReference type="RefSeq" id="WP_142934063.1">
    <property type="nucleotide sequence ID" value="NZ_FXTM01000004.1"/>
</dbReference>
<dbReference type="PANTHER" id="PTHR36427">
    <property type="entry name" value="54S RIBOSOMAL PROTEIN L1, MITOCHONDRIAL"/>
    <property type="match status" value="1"/>
</dbReference>
<dbReference type="GO" id="GO:0003735">
    <property type="term" value="F:structural constituent of ribosome"/>
    <property type="evidence" value="ECO:0007669"/>
    <property type="project" value="InterPro"/>
</dbReference>
<comment type="function">
    <text evidence="10">Protein L1 is also a translational repressor protein, it controls the translation of the L11 operon by binding to its mRNA.</text>
</comment>
<keyword evidence="6 10" id="KW-0694">RNA-binding</keyword>
<proteinExistence type="inferred from homology"/>
<dbReference type="EMBL" id="FXTM01000004">
    <property type="protein sequence ID" value="SMO42215.1"/>
    <property type="molecule type" value="Genomic_DNA"/>
</dbReference>
<keyword evidence="4 10" id="KW-0699">rRNA-binding</keyword>
<dbReference type="InterPro" id="IPR023674">
    <property type="entry name" value="Ribosomal_uL1-like"/>
</dbReference>
<gene>
    <name evidence="10" type="primary">rplA</name>
    <name evidence="12" type="ORF">SAMN06269117_1047</name>
</gene>
<evidence type="ECO:0000256" key="9">
    <source>
        <dbReference type="ARBA" id="ARBA00035241"/>
    </source>
</evidence>
<evidence type="ECO:0000256" key="5">
    <source>
        <dbReference type="ARBA" id="ARBA00022845"/>
    </source>
</evidence>
<evidence type="ECO:0000256" key="6">
    <source>
        <dbReference type="ARBA" id="ARBA00022884"/>
    </source>
</evidence>
<dbReference type="InterPro" id="IPR016095">
    <property type="entry name" value="Ribosomal_uL1_3-a/b-sand"/>
</dbReference>
<dbReference type="GO" id="GO:0006412">
    <property type="term" value="P:translation"/>
    <property type="evidence" value="ECO:0007669"/>
    <property type="project" value="UniProtKB-UniRule"/>
</dbReference>
<dbReference type="PANTHER" id="PTHR36427:SF3">
    <property type="entry name" value="LARGE RIBOSOMAL SUBUNIT PROTEIN UL1M"/>
    <property type="match status" value="1"/>
</dbReference>
<dbReference type="CDD" id="cd00403">
    <property type="entry name" value="Ribosomal_L1"/>
    <property type="match status" value="1"/>
</dbReference>
<comment type="subunit">
    <text evidence="10">Part of the 50S ribosomal subunit.</text>
</comment>
<evidence type="ECO:0000256" key="7">
    <source>
        <dbReference type="ARBA" id="ARBA00022980"/>
    </source>
</evidence>
<reference evidence="12 13" key="1">
    <citation type="submission" date="2017-05" db="EMBL/GenBank/DDBJ databases">
        <authorList>
            <person name="Varghese N."/>
            <person name="Submissions S."/>
        </authorList>
    </citation>
    <scope>NUCLEOTIDE SEQUENCE [LARGE SCALE GENOMIC DNA]</scope>
    <source>
        <strain evidence="12 13">DSM 16304</strain>
    </source>
</reference>
<keyword evidence="13" id="KW-1185">Reference proteome</keyword>
<keyword evidence="3 10" id="KW-0820">tRNA-binding</keyword>
<dbReference type="GO" id="GO:0006417">
    <property type="term" value="P:regulation of translation"/>
    <property type="evidence" value="ECO:0007669"/>
    <property type="project" value="UniProtKB-KW"/>
</dbReference>
<evidence type="ECO:0000256" key="1">
    <source>
        <dbReference type="ARBA" id="ARBA00010531"/>
    </source>
</evidence>
<keyword evidence="8 10" id="KW-0687">Ribonucleoprotein</keyword>
<dbReference type="AlphaFoldDB" id="A0A521B570"/>
<dbReference type="GO" id="GO:0019843">
    <property type="term" value="F:rRNA binding"/>
    <property type="evidence" value="ECO:0007669"/>
    <property type="project" value="UniProtKB-UniRule"/>
</dbReference>
<dbReference type="Proteomes" id="UP000317315">
    <property type="component" value="Unassembled WGS sequence"/>
</dbReference>
<dbReference type="PROSITE" id="PS01199">
    <property type="entry name" value="RIBOSOMAL_L1"/>
    <property type="match status" value="1"/>
</dbReference>
<keyword evidence="5 10" id="KW-0810">Translation regulation</keyword>
<comment type="function">
    <text evidence="10">Binds directly to 23S rRNA. The L1 stalk is quite mobile in the ribosome, and is involved in E site tRNA release.</text>
</comment>
<dbReference type="GO" id="GO:0015934">
    <property type="term" value="C:large ribosomal subunit"/>
    <property type="evidence" value="ECO:0007669"/>
    <property type="project" value="InterPro"/>
</dbReference>
<dbReference type="OrthoDB" id="9803740at2"/>
<dbReference type="InterPro" id="IPR028364">
    <property type="entry name" value="Ribosomal_uL1/biogenesis"/>
</dbReference>
<evidence type="ECO:0000256" key="2">
    <source>
        <dbReference type="ARBA" id="ARBA00022491"/>
    </source>
</evidence>
<evidence type="ECO:0000256" key="4">
    <source>
        <dbReference type="ARBA" id="ARBA00022730"/>
    </source>
</evidence>
<dbReference type="HAMAP" id="MF_01318_B">
    <property type="entry name" value="Ribosomal_uL1_B"/>
    <property type="match status" value="1"/>
</dbReference>
<evidence type="ECO:0000313" key="12">
    <source>
        <dbReference type="EMBL" id="SMO42215.1"/>
    </source>
</evidence>
<dbReference type="Gene3D" id="3.30.190.20">
    <property type="match status" value="1"/>
</dbReference>
<dbReference type="Pfam" id="PF00687">
    <property type="entry name" value="Ribosomal_L1"/>
    <property type="match status" value="1"/>
</dbReference>
<dbReference type="GO" id="GO:0000049">
    <property type="term" value="F:tRNA binding"/>
    <property type="evidence" value="ECO:0007669"/>
    <property type="project" value="UniProtKB-KW"/>
</dbReference>
<comment type="similarity">
    <text evidence="1 10 11">Belongs to the universal ribosomal protein uL1 family.</text>
</comment>
<evidence type="ECO:0000313" key="13">
    <source>
        <dbReference type="Proteomes" id="UP000317315"/>
    </source>
</evidence>
<dbReference type="NCBIfam" id="TIGR01169">
    <property type="entry name" value="rplA_bact"/>
    <property type="match status" value="1"/>
</dbReference>
<accession>A0A521B570</accession>
<evidence type="ECO:0000256" key="8">
    <source>
        <dbReference type="ARBA" id="ARBA00023274"/>
    </source>
</evidence>
<name>A0A521B570_9BACT</name>
<dbReference type="Gene3D" id="3.40.50.790">
    <property type="match status" value="1"/>
</dbReference>
<evidence type="ECO:0000256" key="3">
    <source>
        <dbReference type="ARBA" id="ARBA00022555"/>
    </source>
</evidence>
<protein>
    <recommendedName>
        <fullName evidence="9 10">Large ribosomal subunit protein uL1</fullName>
    </recommendedName>
</protein>
<dbReference type="InterPro" id="IPR005878">
    <property type="entry name" value="Ribosom_uL1_bac-type"/>
</dbReference>